<proteinExistence type="predicted"/>
<evidence type="ECO:0000313" key="2">
    <source>
        <dbReference type="EMBL" id="UOM50540.1"/>
    </source>
</evidence>
<dbReference type="RefSeq" id="WP_244771928.1">
    <property type="nucleotide sequence ID" value="NZ_CP094929.1"/>
</dbReference>
<dbReference type="Proteomes" id="UP000829708">
    <property type="component" value="Chromosome"/>
</dbReference>
<gene>
    <name evidence="2" type="ORF">MUG09_13335</name>
</gene>
<dbReference type="Pfam" id="PF02525">
    <property type="entry name" value="Flavodoxin_2"/>
    <property type="match status" value="1"/>
</dbReference>
<dbReference type="InterPro" id="IPR003680">
    <property type="entry name" value="Flavodoxin_fold"/>
</dbReference>
<dbReference type="EMBL" id="CP094929">
    <property type="protein sequence ID" value="UOM50540.1"/>
    <property type="molecule type" value="Genomic_DNA"/>
</dbReference>
<sequence length="464" mass="53302">MGEATKVVIVNASPKGEYSLTLQYARYLVTREPNIDWSIIHVGEQLTDMEYDKAWFDGSLALLEQCKAVIWATPVYTMLVPWQLIRFFDLVRQAGRNSVFKDKYATSVMSCFHYFDNLAEQWLYGTCEDLGMHFMEGFSVDNIDLLKAEFRSSMRFFMQEFHQATLNRTVMVRRSNVLKDVSSPVFKPTLGEASAAKKRGIRTVLLTDEQNTDGNLSAMIKVFLAAYPNEVEVVDINDFPYEGACQGCLRCELVGPCDRKDGFQDFYQNLVNTCDVLVHAMNIEGRYLKPIWKLFLDRTFSNGHRTSMMGKHTCYLVAGPLGQLSNVREFLEGKDRVGKENSMGVISDECPDSAHLQALIEQLAVRLDRACRAKYQKGVNFLGVGGMKIFRDLIYGMRGVVRDDHRFYKKRKLYDFPQKNLKNQLFNLFMGVATTFKFVRIGAYQNMKPLYILEHKRLVDSDRL</sequence>
<dbReference type="InterPro" id="IPR029039">
    <property type="entry name" value="Flavoprotein-like_sf"/>
</dbReference>
<organism evidence="2 3">
    <name type="scientific">Sphaerochaeta associata</name>
    <dbReference type="NCBI Taxonomy" id="1129264"/>
    <lineage>
        <taxon>Bacteria</taxon>
        <taxon>Pseudomonadati</taxon>
        <taxon>Spirochaetota</taxon>
        <taxon>Spirochaetia</taxon>
        <taxon>Spirochaetales</taxon>
        <taxon>Sphaerochaetaceae</taxon>
        <taxon>Sphaerochaeta</taxon>
    </lineage>
</organism>
<reference evidence="3" key="1">
    <citation type="journal article" date="2024" name="J Bioinform Genom">
        <title>Complete genome sequence of the type strain bacterium Sphaerochaeta associata GLS2t (VKM B-2742)t.</title>
        <authorList>
            <person name="Troshina O.Y."/>
            <person name="Tepeeva A.N."/>
            <person name="Arzamasceva V.O."/>
            <person name="Whitman W.B."/>
            <person name="Varghese N."/>
            <person name="Shapiro N."/>
            <person name="Woyke T."/>
            <person name="Kripides N.C."/>
            <person name="Vasilenko O.V."/>
        </authorList>
    </citation>
    <scope>NUCLEOTIDE SEQUENCE [LARGE SCALE GENOMIC DNA]</scope>
    <source>
        <strain evidence="3">GLS2T</strain>
    </source>
</reference>
<dbReference type="SUPFAM" id="SSF52218">
    <property type="entry name" value="Flavoproteins"/>
    <property type="match status" value="2"/>
</dbReference>
<keyword evidence="3" id="KW-1185">Reference proteome</keyword>
<protein>
    <submittedName>
        <fullName evidence="2">NAD(P)H-dependent oxidoreductase</fullName>
    </submittedName>
</protein>
<name>A0ABY4D8L4_9SPIR</name>
<evidence type="ECO:0000259" key="1">
    <source>
        <dbReference type="Pfam" id="PF02525"/>
    </source>
</evidence>
<accession>A0ABY4D8L4</accession>
<dbReference type="Gene3D" id="3.40.50.360">
    <property type="match status" value="2"/>
</dbReference>
<feature type="domain" description="Flavodoxin-like fold" evidence="1">
    <location>
        <begin position="5"/>
        <end position="105"/>
    </location>
</feature>
<evidence type="ECO:0000313" key="3">
    <source>
        <dbReference type="Proteomes" id="UP000829708"/>
    </source>
</evidence>